<dbReference type="GO" id="GO:0003677">
    <property type="term" value="F:DNA binding"/>
    <property type="evidence" value="ECO:0007669"/>
    <property type="project" value="UniProtKB-KW"/>
</dbReference>
<comment type="caution">
    <text evidence="5">The sequence shown here is derived from an EMBL/GenBank/DDBJ whole genome shotgun (WGS) entry which is preliminary data.</text>
</comment>
<keyword evidence="3" id="KW-0804">Transcription</keyword>
<dbReference type="AlphaFoldDB" id="A0A0A1VYA2"/>
<evidence type="ECO:0000313" key="5">
    <source>
        <dbReference type="EMBL" id="GAL94261.1"/>
    </source>
</evidence>
<evidence type="ECO:0000256" key="1">
    <source>
        <dbReference type="ARBA" id="ARBA00023015"/>
    </source>
</evidence>
<sequence>MLKIGQLSLESGVSIKTIRYYEELGLIQSPERTEGQFRLFTPDTVHRLLFVKRLQSLGLSLQEIRECLVIHDHGELPCGDIQEKLIKHIAEIDRQVEQLLLLRQQLTETLQGWTDTPVKDDQFICPNLKV</sequence>
<accession>A0A0A1VYA2</accession>
<proteinExistence type="predicted"/>
<dbReference type="InterPro" id="IPR009061">
    <property type="entry name" value="DNA-bd_dom_put_sf"/>
</dbReference>
<dbReference type="PROSITE" id="PS00552">
    <property type="entry name" value="HTH_MERR_1"/>
    <property type="match status" value="1"/>
</dbReference>
<evidence type="ECO:0000256" key="2">
    <source>
        <dbReference type="ARBA" id="ARBA00023125"/>
    </source>
</evidence>
<keyword evidence="2" id="KW-0238">DNA-binding</keyword>
<dbReference type="InterPro" id="IPR000551">
    <property type="entry name" value="MerR-type_HTH_dom"/>
</dbReference>
<dbReference type="InterPro" id="IPR047057">
    <property type="entry name" value="MerR_fam"/>
</dbReference>
<gene>
    <name evidence="5" type="ORF">N44_02841</name>
</gene>
<dbReference type="GO" id="GO:0003700">
    <property type="term" value="F:DNA-binding transcription factor activity"/>
    <property type="evidence" value="ECO:0007669"/>
    <property type="project" value="InterPro"/>
</dbReference>
<dbReference type="PANTHER" id="PTHR30204:SF94">
    <property type="entry name" value="HEAVY METAL-DEPENDENT TRANSCRIPTIONAL REGULATOR HI_0293-RELATED"/>
    <property type="match status" value="1"/>
</dbReference>
<feature type="domain" description="HTH merR-type" evidence="4">
    <location>
        <begin position="1"/>
        <end position="70"/>
    </location>
</feature>
<dbReference type="PROSITE" id="PS50937">
    <property type="entry name" value="HTH_MERR_2"/>
    <property type="match status" value="1"/>
</dbReference>
<dbReference type="SUPFAM" id="SSF46955">
    <property type="entry name" value="Putative DNA-binding domain"/>
    <property type="match status" value="1"/>
</dbReference>
<organism evidence="5 6">
    <name type="scientific">Microcystis aeruginosa NIES-44</name>
    <dbReference type="NCBI Taxonomy" id="449439"/>
    <lineage>
        <taxon>Bacteria</taxon>
        <taxon>Bacillati</taxon>
        <taxon>Cyanobacteriota</taxon>
        <taxon>Cyanophyceae</taxon>
        <taxon>Oscillatoriophycideae</taxon>
        <taxon>Chroococcales</taxon>
        <taxon>Microcystaceae</taxon>
        <taxon>Microcystis</taxon>
    </lineage>
</organism>
<name>A0A0A1VYA2_MICAE</name>
<protein>
    <submittedName>
        <fullName evidence="5">Transcriptional regulator</fullName>
    </submittedName>
</protein>
<dbReference type="Pfam" id="PF13411">
    <property type="entry name" value="MerR_1"/>
    <property type="match status" value="1"/>
</dbReference>
<dbReference type="PANTHER" id="PTHR30204">
    <property type="entry name" value="REDOX-CYCLING DRUG-SENSING TRANSCRIPTIONAL ACTIVATOR SOXR"/>
    <property type="match status" value="1"/>
</dbReference>
<evidence type="ECO:0000259" key="4">
    <source>
        <dbReference type="PROSITE" id="PS50937"/>
    </source>
</evidence>
<dbReference type="Gene3D" id="1.10.1660.10">
    <property type="match status" value="1"/>
</dbReference>
<evidence type="ECO:0000313" key="6">
    <source>
        <dbReference type="Proteomes" id="UP000030321"/>
    </source>
</evidence>
<dbReference type="CDD" id="cd04770">
    <property type="entry name" value="HTH_HMRTR"/>
    <property type="match status" value="1"/>
</dbReference>
<evidence type="ECO:0000256" key="3">
    <source>
        <dbReference type="ARBA" id="ARBA00023163"/>
    </source>
</evidence>
<dbReference type="Proteomes" id="UP000030321">
    <property type="component" value="Unassembled WGS sequence"/>
</dbReference>
<reference evidence="6" key="1">
    <citation type="journal article" date="2015" name="Genome">
        <title>Whole Genome Sequence of the Non-Microcystin-Producing Microcystis aeruginosa Strain NIES-44.</title>
        <authorList>
            <person name="Okano K."/>
            <person name="Miyata N."/>
            <person name="Ozaki Y."/>
        </authorList>
    </citation>
    <scope>NUCLEOTIDE SEQUENCE [LARGE SCALE GENOMIC DNA]</scope>
    <source>
        <strain evidence="6">NIES-44</strain>
    </source>
</reference>
<dbReference type="EMBL" id="BBPA01000053">
    <property type="protein sequence ID" value="GAL94261.1"/>
    <property type="molecule type" value="Genomic_DNA"/>
</dbReference>
<dbReference type="SMART" id="SM00422">
    <property type="entry name" value="HTH_MERR"/>
    <property type="match status" value="1"/>
</dbReference>
<dbReference type="PRINTS" id="PR00040">
    <property type="entry name" value="HTHMERR"/>
</dbReference>
<dbReference type="RefSeq" id="WP_045360250.1">
    <property type="nucleotide sequence ID" value="NZ_BBPA01000053.1"/>
</dbReference>
<keyword evidence="1" id="KW-0805">Transcription regulation</keyword>